<accession>A0A7M4BCH9</accession>
<evidence type="ECO:0000313" key="3">
    <source>
        <dbReference type="EMBL" id="QOD95033.1"/>
    </source>
</evidence>
<reference evidence="3" key="1">
    <citation type="journal article" date="2020" name="bioRxiv">
        <title>Eukaryotic transposable elements as cargo carriers: the forging of metal resistance in the fungus Paecilomyces variotii.</title>
        <authorList>
            <person name="Urquhart A.S."/>
            <person name="Chong N.F."/>
            <person name="Yang Y."/>
            <person name="Idnurm A."/>
        </authorList>
    </citation>
    <scope>NUCLEOTIDE SEQUENCE</scope>
    <source>
        <strain evidence="3">CBS 144490</strain>
    </source>
</reference>
<dbReference type="EMBL" id="MT022027">
    <property type="protein sequence ID" value="QOD95033.1"/>
    <property type="molecule type" value="Genomic_DNA"/>
</dbReference>
<proteinExistence type="predicted"/>
<dbReference type="InterPro" id="IPR002575">
    <property type="entry name" value="Aminoglycoside_PTrfase"/>
</dbReference>
<dbReference type="AlphaFoldDB" id="A0A7M4BCH9"/>
<evidence type="ECO:0000256" key="1">
    <source>
        <dbReference type="SAM" id="Phobius"/>
    </source>
</evidence>
<feature type="domain" description="Aminoglycoside phosphotransferase" evidence="2">
    <location>
        <begin position="37"/>
        <end position="231"/>
    </location>
</feature>
<dbReference type="PANTHER" id="PTHR21310">
    <property type="entry name" value="AMINOGLYCOSIDE PHOSPHOTRANSFERASE-RELATED-RELATED"/>
    <property type="match status" value="1"/>
</dbReference>
<keyword evidence="1" id="KW-0812">Transmembrane</keyword>
<feature type="transmembrane region" description="Helical" evidence="1">
    <location>
        <begin position="342"/>
        <end position="358"/>
    </location>
</feature>
<dbReference type="PANTHER" id="PTHR21310:SF15">
    <property type="entry name" value="AMINOGLYCOSIDE PHOSPHOTRANSFERASE DOMAIN-CONTAINING PROTEIN"/>
    <property type="match status" value="1"/>
</dbReference>
<keyword evidence="1" id="KW-0472">Membrane</keyword>
<gene>
    <name evidence="3" type="primary">hhpU</name>
</gene>
<keyword evidence="1" id="KW-1133">Transmembrane helix</keyword>
<evidence type="ECO:0000259" key="2">
    <source>
        <dbReference type="Pfam" id="PF01636"/>
    </source>
</evidence>
<dbReference type="InterPro" id="IPR051678">
    <property type="entry name" value="AGP_Transferase"/>
</dbReference>
<dbReference type="InterPro" id="IPR011009">
    <property type="entry name" value="Kinase-like_dom_sf"/>
</dbReference>
<name>A0A7M4BCH9_BYSSP</name>
<protein>
    <submittedName>
        <fullName evidence="3">HhpU</fullName>
    </submittedName>
</protein>
<dbReference type="Gene3D" id="3.90.1200.10">
    <property type="match status" value="1"/>
</dbReference>
<dbReference type="SUPFAM" id="SSF56112">
    <property type="entry name" value="Protein kinase-like (PK-like)"/>
    <property type="match status" value="1"/>
</dbReference>
<sequence>MQQQSFYENNIPIAISQLRSDNQIPTLCQYFDGGQCRVFKVTFTDGESWAVRVPLFVHHASQDTLIQLLESEARILEELELTGFSWAARLRGCSLTFDNAIGYPFIALTWIPGSQLSWSDEFPTRPLRNKILDQVAVLHTSLIECTKETRGSSLKHFTRIIQNKTRRVRDGLLPGITEQDCSDQMNILSNVLLPELDEAPFAIAHGDLSPQNILIDAQHNVTGIIDWGFSSRVPFQQAACFPRFLHLQNLDIAPSSTLLKDRETYIASVRCQKSPAVASMMIQVLSSENADFQHCFLESIISKGMHRRLARNGWSLSSCAQGSNGKGNENRSRASSSVQDHIFVYCIAGMMMTLAFYIRGRGT</sequence>
<dbReference type="Pfam" id="PF01636">
    <property type="entry name" value="APH"/>
    <property type="match status" value="1"/>
</dbReference>
<organism evidence="3">
    <name type="scientific">Byssochlamys spectabilis</name>
    <name type="common">Paecilomyces variotii</name>
    <dbReference type="NCBI Taxonomy" id="264951"/>
    <lineage>
        <taxon>Eukaryota</taxon>
        <taxon>Fungi</taxon>
        <taxon>Dikarya</taxon>
        <taxon>Ascomycota</taxon>
        <taxon>Pezizomycotina</taxon>
        <taxon>Eurotiomycetes</taxon>
        <taxon>Eurotiomycetidae</taxon>
        <taxon>Eurotiales</taxon>
        <taxon>Thermoascaceae</taxon>
        <taxon>Paecilomyces</taxon>
    </lineage>
</organism>